<dbReference type="Proteomes" id="UP000637359">
    <property type="component" value="Unassembled WGS sequence"/>
</dbReference>
<keyword evidence="4" id="KW-0804">Transcription</keyword>
<evidence type="ECO:0000256" key="1">
    <source>
        <dbReference type="ARBA" id="ARBA00010466"/>
    </source>
</evidence>
<dbReference type="InterPro" id="IPR036388">
    <property type="entry name" value="WH-like_DNA-bd_sf"/>
</dbReference>
<organism evidence="6 7">
    <name type="scientific">Ornithinibacillus hominis</name>
    <dbReference type="NCBI Taxonomy" id="2763055"/>
    <lineage>
        <taxon>Bacteria</taxon>
        <taxon>Bacillati</taxon>
        <taxon>Bacillota</taxon>
        <taxon>Bacilli</taxon>
        <taxon>Bacillales</taxon>
        <taxon>Bacillaceae</taxon>
        <taxon>Ornithinibacillus</taxon>
    </lineage>
</organism>
<dbReference type="GO" id="GO:0003677">
    <property type="term" value="F:DNA binding"/>
    <property type="evidence" value="ECO:0007669"/>
    <property type="project" value="UniProtKB-KW"/>
</dbReference>
<evidence type="ECO:0000259" key="5">
    <source>
        <dbReference type="Pfam" id="PF04198"/>
    </source>
</evidence>
<dbReference type="EMBL" id="JACOOL010000011">
    <property type="protein sequence ID" value="MBC5638034.1"/>
    <property type="molecule type" value="Genomic_DNA"/>
</dbReference>
<proteinExistence type="inferred from homology"/>
<gene>
    <name evidence="6" type="ORF">H8S33_14650</name>
</gene>
<dbReference type="AlphaFoldDB" id="A0A923L7W8"/>
<dbReference type="SUPFAM" id="SSF100950">
    <property type="entry name" value="NagB/RpiA/CoA transferase-like"/>
    <property type="match status" value="1"/>
</dbReference>
<keyword evidence="3" id="KW-0238">DNA-binding</keyword>
<name>A0A923L7W8_9BACI</name>
<dbReference type="Gene3D" id="3.40.50.1360">
    <property type="match status" value="1"/>
</dbReference>
<evidence type="ECO:0000256" key="3">
    <source>
        <dbReference type="ARBA" id="ARBA00023125"/>
    </source>
</evidence>
<accession>A0A923L7W8</accession>
<evidence type="ECO:0000256" key="4">
    <source>
        <dbReference type="ARBA" id="ARBA00023163"/>
    </source>
</evidence>
<comment type="similarity">
    <text evidence="1">Belongs to the SorC transcriptional regulatory family.</text>
</comment>
<dbReference type="PANTHER" id="PTHR34294:SF12">
    <property type="entry name" value="SUGAR-BINDING TRANSCRIPTIONAL REGULATOR"/>
    <property type="match status" value="1"/>
</dbReference>
<dbReference type="InterPro" id="IPR037171">
    <property type="entry name" value="NagB/RpiA_transferase-like"/>
</dbReference>
<keyword evidence="2" id="KW-0805">Transcription regulation</keyword>
<feature type="domain" description="Sugar-binding" evidence="5">
    <location>
        <begin position="58"/>
        <end position="310"/>
    </location>
</feature>
<dbReference type="RefSeq" id="WP_186870742.1">
    <property type="nucleotide sequence ID" value="NZ_JACOOL010000011.1"/>
</dbReference>
<dbReference type="PANTHER" id="PTHR34294">
    <property type="entry name" value="TRANSCRIPTIONAL REGULATOR-RELATED"/>
    <property type="match status" value="1"/>
</dbReference>
<dbReference type="InterPro" id="IPR051054">
    <property type="entry name" value="SorC_transcr_regulators"/>
</dbReference>
<sequence length="315" mass="35199">MDKLERELLIRVAKLYYFEGWTQSEIAKKVNKSRPIISKLLKQAKESNIVEIYIKDETIHTVGLERLIEKKYGLHEVIVVATGDDGPDMIMRNIGKAAAEYIERRLEKINSIGVSWGKSVHAVVEAIEYQDKGHVHITPLIGGMGQYNVHYHSNHLTFQMAKKLNTSSSYLYAPAIVENMDLRNRIMSSKDVHDVLLKGKSVDLAIVGIGNPGYNATMNELGYVSQEEQNSLIELGAVGDINSIFYDVNGNHVEHSLNYRTIGINLQDLKSIPEVIAVVSGCHKVEALHVALKHKCLSTIVLDDVTARELTLISN</sequence>
<dbReference type="Pfam" id="PF04198">
    <property type="entry name" value="Sugar-bind"/>
    <property type="match status" value="1"/>
</dbReference>
<keyword evidence="7" id="KW-1185">Reference proteome</keyword>
<dbReference type="Gene3D" id="1.10.10.10">
    <property type="entry name" value="Winged helix-like DNA-binding domain superfamily/Winged helix DNA-binding domain"/>
    <property type="match status" value="1"/>
</dbReference>
<dbReference type="InterPro" id="IPR007324">
    <property type="entry name" value="Sugar-bd_dom_put"/>
</dbReference>
<evidence type="ECO:0000313" key="6">
    <source>
        <dbReference type="EMBL" id="MBC5638034.1"/>
    </source>
</evidence>
<evidence type="ECO:0000256" key="2">
    <source>
        <dbReference type="ARBA" id="ARBA00023015"/>
    </source>
</evidence>
<protein>
    <submittedName>
        <fullName evidence="6">Sugar-binding transcriptional regulator</fullName>
    </submittedName>
</protein>
<reference evidence="6" key="1">
    <citation type="submission" date="2020-08" db="EMBL/GenBank/DDBJ databases">
        <title>Genome public.</title>
        <authorList>
            <person name="Liu C."/>
            <person name="Sun Q."/>
        </authorList>
    </citation>
    <scope>NUCLEOTIDE SEQUENCE</scope>
    <source>
        <strain evidence="6">BX22</strain>
    </source>
</reference>
<comment type="caution">
    <text evidence="6">The sequence shown here is derived from an EMBL/GenBank/DDBJ whole genome shotgun (WGS) entry which is preliminary data.</text>
</comment>
<evidence type="ECO:0000313" key="7">
    <source>
        <dbReference type="Proteomes" id="UP000637359"/>
    </source>
</evidence>
<dbReference type="GO" id="GO:0030246">
    <property type="term" value="F:carbohydrate binding"/>
    <property type="evidence" value="ECO:0007669"/>
    <property type="project" value="InterPro"/>
</dbReference>